<dbReference type="Proteomes" id="UP001642520">
    <property type="component" value="Unassembled WGS sequence"/>
</dbReference>
<sequence length="495" mass="57419">MSRCKCLESNEETDQRYLPYFEDITMKMEERHCDLLGRQKYLREKITTMERSIPALIAYNMWMTKNCKDTAYCKVREIMKRFASYPDQTEILLKSLKNTVKKLNGEIEELHEKIIQADVKLEETGMELESLELANKEMNDILDNLEREVRDYTTPSLHSIHSEDLLCLSKIRRLAEEELNLKNCIKQLEQKETVFRQHMERLLISKEYQNVCDRRNITTSCYIEDLECDGKRKYLLAKKCLRHKRNDQCSKRKHRQQEAVAQSDAIVSTTNKNIENRDEETGLDTLRMENIEKKTSWIPNWWANNQQPKSADSPVSMNAENNETEKTPNVEKEQKTNKWSKSSKLESKSARCHRLCFPPKYLRCILKKSCGEEYVAPCNIPCVELVKSCTMANHGIQAGCKPFAPPCEICPSLPCKDYTCPVGDCTCNCKGKCSRGLSDTSCNCSEEPLDPLEEHQLTGTKQLLDLRRDEESEDEFCECCSCGCENSDESLYRCK</sequence>
<protein>
    <submittedName>
        <fullName evidence="3">Uncharacterized protein</fullName>
    </submittedName>
</protein>
<feature type="compositionally biased region" description="Polar residues" evidence="2">
    <location>
        <begin position="303"/>
        <end position="321"/>
    </location>
</feature>
<evidence type="ECO:0000256" key="1">
    <source>
        <dbReference type="SAM" id="Coils"/>
    </source>
</evidence>
<proteinExistence type="predicted"/>
<keyword evidence="1" id="KW-0175">Coiled coil</keyword>
<keyword evidence="4" id="KW-1185">Reference proteome</keyword>
<organism evidence="3 4">
    <name type="scientific">Xylocopa violacea</name>
    <name type="common">Violet carpenter bee</name>
    <name type="synonym">Apis violacea</name>
    <dbReference type="NCBI Taxonomy" id="135666"/>
    <lineage>
        <taxon>Eukaryota</taxon>
        <taxon>Metazoa</taxon>
        <taxon>Ecdysozoa</taxon>
        <taxon>Arthropoda</taxon>
        <taxon>Hexapoda</taxon>
        <taxon>Insecta</taxon>
        <taxon>Pterygota</taxon>
        <taxon>Neoptera</taxon>
        <taxon>Endopterygota</taxon>
        <taxon>Hymenoptera</taxon>
        <taxon>Apocrita</taxon>
        <taxon>Aculeata</taxon>
        <taxon>Apoidea</taxon>
        <taxon>Anthophila</taxon>
        <taxon>Apidae</taxon>
        <taxon>Xylocopa</taxon>
        <taxon>Xylocopa</taxon>
    </lineage>
</organism>
<accession>A0ABP1NDK3</accession>
<evidence type="ECO:0000313" key="4">
    <source>
        <dbReference type="Proteomes" id="UP001642520"/>
    </source>
</evidence>
<evidence type="ECO:0000256" key="2">
    <source>
        <dbReference type="SAM" id="MobiDB-lite"/>
    </source>
</evidence>
<name>A0ABP1NDK3_XYLVO</name>
<gene>
    <name evidence="3" type="ORF">XYLVIOL_LOCUS3345</name>
</gene>
<reference evidence="3 4" key="1">
    <citation type="submission" date="2024-08" db="EMBL/GenBank/DDBJ databases">
        <authorList>
            <person name="Will J Nash"/>
            <person name="Angela Man"/>
            <person name="Seanna McTaggart"/>
            <person name="Kendall Baker"/>
            <person name="Tom Barker"/>
            <person name="Leah Catchpole"/>
            <person name="Alex Durrant"/>
            <person name="Karim Gharbi"/>
            <person name="Naomi Irish"/>
            <person name="Gemy Kaithakottil"/>
            <person name="Debby Ku"/>
            <person name="Aaliyah Providence"/>
            <person name="Felix Shaw"/>
            <person name="David Swarbreck"/>
            <person name="Chris Watkins"/>
            <person name="Ann M. McCartney"/>
            <person name="Giulio Formenti"/>
            <person name="Alice Mouton"/>
            <person name="Noel Vella"/>
            <person name="Bjorn M von Reumont"/>
            <person name="Adriana Vella"/>
            <person name="Wilfried Haerty"/>
        </authorList>
    </citation>
    <scope>NUCLEOTIDE SEQUENCE [LARGE SCALE GENOMIC DNA]</scope>
</reference>
<evidence type="ECO:0000313" key="3">
    <source>
        <dbReference type="EMBL" id="CAL7938552.1"/>
    </source>
</evidence>
<dbReference type="EMBL" id="CAXAJV020001288">
    <property type="protein sequence ID" value="CAL7938552.1"/>
    <property type="molecule type" value="Genomic_DNA"/>
</dbReference>
<feature type="region of interest" description="Disordered" evidence="2">
    <location>
        <begin position="303"/>
        <end position="342"/>
    </location>
</feature>
<feature type="compositionally biased region" description="Basic and acidic residues" evidence="2">
    <location>
        <begin position="323"/>
        <end position="336"/>
    </location>
</feature>
<comment type="caution">
    <text evidence="3">The sequence shown here is derived from an EMBL/GenBank/DDBJ whole genome shotgun (WGS) entry which is preliminary data.</text>
</comment>
<feature type="coiled-coil region" evidence="1">
    <location>
        <begin position="93"/>
        <end position="194"/>
    </location>
</feature>